<comment type="function">
    <text evidence="2">Catalyzes the methylthiolation of N6-threonylcarbamoyladenosine (t(6)A), leading to the formation of 2-methylthio-N6-threonylcarbamoyladenosine (ms(2)t(6)A) at position 37 in tRNAs that read codons beginning with adenine.</text>
</comment>
<sequence length="676" mass="75459">MEDIENLAMPDEGIRDRISSITVNKKSIKKNSKVEFGEKETVWVKTWGCSHNNSDGEYMAGLLASNGYNVELEDSKKNSCDVWVLNSCTVKGPSEQIFVNEIKKAKSNGIHVVVSGCVPQASPRGNDWDGLSIIGVQQIDRVVEVVEETLKGNTVVLTKDRKAVDSKRKDGGSRLDMPKIRKNPFIEIIPINTAGCLNQCTYCKTKHARGDLGSYDPEEVIARVESVLAEGVVEIWLTSEDLGISSGAYGIDIGVSITDLLWGVVDAIERCDPSGCSMLRVGMTNPPYILKHLTEMAKILSHPRVYAFLHVPVQAASDAVLSDMRRLYTKADFKKVVDTLKENVDDITIATDVICGFPTETAENFEETLELLRFYKFNVLHISQFYPRPGTPAARMPLLLSQEVKRRSREATKIFESYSRNTSSDIGKVIKGVLVTERSNDGKHYVAHDKSYNQVLVPIEDGIMGKKINVKIVGVGKHYIKTVRIDKETISTAAILPTGEKSESKLPKLIRVGRKMVKLANEQNSCDTDDEKFELSMGNHPELFQRRSSIETNDVGKPEINAMQEWLYISIIFGFMSIGVYLLETSTVYSVSLWKDLRVGVKFFIVMTSYILGYEMVILSRKTPSLARLYLVLLSVLLFGLILDLNVLWFQYQTLFGKVVHFVSILVGVATLSIEG</sequence>
<dbReference type="InterPro" id="IPR002792">
    <property type="entry name" value="TRAM_dom"/>
</dbReference>
<keyword evidence="6" id="KW-0004">4Fe-4S</keyword>
<dbReference type="EMBL" id="JADGJW010000450">
    <property type="protein sequence ID" value="KAJ3216981.1"/>
    <property type="molecule type" value="Genomic_DNA"/>
</dbReference>
<dbReference type="InterPro" id="IPR005839">
    <property type="entry name" value="Methylthiotransferase"/>
</dbReference>
<keyword evidence="15" id="KW-0472">Membrane</keyword>
<dbReference type="NCBIfam" id="TIGR00089">
    <property type="entry name" value="MiaB/RimO family radical SAM methylthiotransferase"/>
    <property type="match status" value="1"/>
</dbReference>
<keyword evidence="20" id="KW-1185">Reference proteome</keyword>
<dbReference type="InterPro" id="IPR058240">
    <property type="entry name" value="rSAM_sf"/>
</dbReference>
<dbReference type="GO" id="GO:0035598">
    <property type="term" value="F:tRNA (N(6)-L-threonylcarbamoyladenosine(37)-C(2))-methylthiotransferase activity"/>
    <property type="evidence" value="ECO:0007669"/>
    <property type="project" value="UniProtKB-EC"/>
</dbReference>
<dbReference type="AlphaFoldDB" id="A0AAD5XXG0"/>
<evidence type="ECO:0000256" key="13">
    <source>
        <dbReference type="ARBA" id="ARBA00031213"/>
    </source>
</evidence>
<evidence type="ECO:0000256" key="5">
    <source>
        <dbReference type="ARBA" id="ARBA00018810"/>
    </source>
</evidence>
<dbReference type="Pfam" id="PF04055">
    <property type="entry name" value="Radical_SAM"/>
    <property type="match status" value="1"/>
</dbReference>
<feature type="domain" description="TRAM" evidence="16">
    <location>
        <begin position="423"/>
        <end position="486"/>
    </location>
</feature>
<dbReference type="GO" id="GO:0046872">
    <property type="term" value="F:metal ion binding"/>
    <property type="evidence" value="ECO:0007669"/>
    <property type="project" value="UniProtKB-KW"/>
</dbReference>
<evidence type="ECO:0000256" key="8">
    <source>
        <dbReference type="ARBA" id="ARBA00022691"/>
    </source>
</evidence>
<dbReference type="PROSITE" id="PS51449">
    <property type="entry name" value="MTTASE_N"/>
    <property type="match status" value="1"/>
</dbReference>
<dbReference type="CDD" id="cd01335">
    <property type="entry name" value="Radical_SAM"/>
    <property type="match status" value="1"/>
</dbReference>
<feature type="domain" description="MTTase N-terminal" evidence="17">
    <location>
        <begin position="40"/>
        <end position="151"/>
    </location>
</feature>
<dbReference type="InterPro" id="IPR006466">
    <property type="entry name" value="MiaB-like_arc_euk"/>
</dbReference>
<dbReference type="SFLD" id="SFLDG01082">
    <property type="entry name" value="B12-binding_domain_containing"/>
    <property type="match status" value="1"/>
</dbReference>
<keyword evidence="9" id="KW-0819">tRNA processing</keyword>
<organism evidence="19 20">
    <name type="scientific">Clydaea vesicula</name>
    <dbReference type="NCBI Taxonomy" id="447962"/>
    <lineage>
        <taxon>Eukaryota</taxon>
        <taxon>Fungi</taxon>
        <taxon>Fungi incertae sedis</taxon>
        <taxon>Chytridiomycota</taxon>
        <taxon>Chytridiomycota incertae sedis</taxon>
        <taxon>Chytridiomycetes</taxon>
        <taxon>Lobulomycetales</taxon>
        <taxon>Lobulomycetaceae</taxon>
        <taxon>Clydaea</taxon>
    </lineage>
</organism>
<evidence type="ECO:0000259" key="17">
    <source>
        <dbReference type="PROSITE" id="PS51449"/>
    </source>
</evidence>
<keyword evidence="8" id="KW-0949">S-adenosyl-L-methionine</keyword>
<evidence type="ECO:0000256" key="1">
    <source>
        <dbReference type="ARBA" id="ARBA00001966"/>
    </source>
</evidence>
<evidence type="ECO:0000256" key="6">
    <source>
        <dbReference type="ARBA" id="ARBA00022485"/>
    </source>
</evidence>
<comment type="caution">
    <text evidence="19">The sequence shown here is derived from an EMBL/GenBank/DDBJ whole genome shotgun (WGS) entry which is preliminary data.</text>
</comment>
<dbReference type="GO" id="GO:0005783">
    <property type="term" value="C:endoplasmic reticulum"/>
    <property type="evidence" value="ECO:0007669"/>
    <property type="project" value="TreeGrafter"/>
</dbReference>
<evidence type="ECO:0000256" key="14">
    <source>
        <dbReference type="ARBA" id="ARBA00051661"/>
    </source>
</evidence>
<evidence type="ECO:0000259" key="18">
    <source>
        <dbReference type="PROSITE" id="PS51918"/>
    </source>
</evidence>
<evidence type="ECO:0000256" key="4">
    <source>
        <dbReference type="ARBA" id="ARBA00013273"/>
    </source>
</evidence>
<dbReference type="InterPro" id="IPR013848">
    <property type="entry name" value="Methylthiotransferase_N"/>
</dbReference>
<dbReference type="SFLD" id="SFLDS00029">
    <property type="entry name" value="Radical_SAM"/>
    <property type="match status" value="1"/>
</dbReference>
<evidence type="ECO:0000313" key="20">
    <source>
        <dbReference type="Proteomes" id="UP001211065"/>
    </source>
</evidence>
<evidence type="ECO:0000256" key="3">
    <source>
        <dbReference type="ARBA" id="ARBA00008616"/>
    </source>
</evidence>
<feature type="transmembrane region" description="Helical" evidence="15">
    <location>
        <begin position="629"/>
        <end position="649"/>
    </location>
</feature>
<evidence type="ECO:0000256" key="7">
    <source>
        <dbReference type="ARBA" id="ARBA00022679"/>
    </source>
</evidence>
<dbReference type="FunFam" id="3.40.50.12160:FF:000009">
    <property type="entry name" value="threonylcarbamoyladenosine tRNA methylthiotransferase"/>
    <property type="match status" value="1"/>
</dbReference>
<feature type="domain" description="Radical SAM core" evidence="18">
    <location>
        <begin position="181"/>
        <end position="425"/>
    </location>
</feature>
<evidence type="ECO:0000259" key="16">
    <source>
        <dbReference type="PROSITE" id="PS50926"/>
    </source>
</evidence>
<dbReference type="PROSITE" id="PS50926">
    <property type="entry name" value="TRAM"/>
    <property type="match status" value="1"/>
</dbReference>
<evidence type="ECO:0000256" key="12">
    <source>
        <dbReference type="ARBA" id="ARBA00023014"/>
    </source>
</evidence>
<keyword evidence="10" id="KW-0479">Metal-binding</keyword>
<dbReference type="GO" id="GO:0051539">
    <property type="term" value="F:4 iron, 4 sulfur cluster binding"/>
    <property type="evidence" value="ECO:0007669"/>
    <property type="project" value="UniProtKB-KW"/>
</dbReference>
<dbReference type="Pfam" id="PF00919">
    <property type="entry name" value="UPF0004"/>
    <property type="match status" value="1"/>
</dbReference>
<evidence type="ECO:0000256" key="15">
    <source>
        <dbReference type="SAM" id="Phobius"/>
    </source>
</evidence>
<keyword evidence="7" id="KW-0808">Transferase</keyword>
<reference evidence="19" key="1">
    <citation type="submission" date="2020-05" db="EMBL/GenBank/DDBJ databases">
        <title>Phylogenomic resolution of chytrid fungi.</title>
        <authorList>
            <person name="Stajich J.E."/>
            <person name="Amses K."/>
            <person name="Simmons R."/>
            <person name="Seto K."/>
            <person name="Myers J."/>
            <person name="Bonds A."/>
            <person name="Quandt C.A."/>
            <person name="Barry K."/>
            <person name="Liu P."/>
            <person name="Grigoriev I."/>
            <person name="Longcore J.E."/>
            <person name="James T.Y."/>
        </authorList>
    </citation>
    <scope>NUCLEOTIDE SEQUENCE</scope>
    <source>
        <strain evidence="19">JEL0476</strain>
    </source>
</reference>
<evidence type="ECO:0000256" key="10">
    <source>
        <dbReference type="ARBA" id="ARBA00022723"/>
    </source>
</evidence>
<comment type="catalytic activity">
    <reaction evidence="14">
        <text>N(6)-L-threonylcarbamoyladenosine(37) in tRNA + (sulfur carrier)-SH + AH2 + 2 S-adenosyl-L-methionine = 2-methylsulfanyl-N(6)-L-threonylcarbamoyladenosine(37) in tRNA + (sulfur carrier)-H + 5'-deoxyadenosine + L-methionine + A + S-adenosyl-L-homocysteine + 2 H(+)</text>
        <dbReference type="Rhea" id="RHEA:37075"/>
        <dbReference type="Rhea" id="RHEA-COMP:10163"/>
        <dbReference type="Rhea" id="RHEA-COMP:11092"/>
        <dbReference type="Rhea" id="RHEA-COMP:14737"/>
        <dbReference type="Rhea" id="RHEA-COMP:14739"/>
        <dbReference type="ChEBI" id="CHEBI:13193"/>
        <dbReference type="ChEBI" id="CHEBI:15378"/>
        <dbReference type="ChEBI" id="CHEBI:17319"/>
        <dbReference type="ChEBI" id="CHEBI:17499"/>
        <dbReference type="ChEBI" id="CHEBI:29917"/>
        <dbReference type="ChEBI" id="CHEBI:57844"/>
        <dbReference type="ChEBI" id="CHEBI:57856"/>
        <dbReference type="ChEBI" id="CHEBI:59789"/>
        <dbReference type="ChEBI" id="CHEBI:64428"/>
        <dbReference type="ChEBI" id="CHEBI:74418"/>
        <dbReference type="ChEBI" id="CHEBI:74420"/>
        <dbReference type="EC" id="2.8.4.5"/>
    </reaction>
</comment>
<protein>
    <recommendedName>
        <fullName evidence="5">Threonylcarbamoyladenosine tRNA methylthiotransferase</fullName>
        <ecNumber evidence="4">2.8.4.5</ecNumber>
    </recommendedName>
    <alternativeName>
        <fullName evidence="13">tRNA-t(6)A37 methylthiotransferase</fullName>
    </alternativeName>
</protein>
<dbReference type="InterPro" id="IPR023404">
    <property type="entry name" value="rSAM_horseshoe"/>
</dbReference>
<keyword evidence="15" id="KW-0812">Transmembrane</keyword>
<keyword evidence="11" id="KW-0408">Iron</keyword>
<dbReference type="SUPFAM" id="SSF102114">
    <property type="entry name" value="Radical SAM enzymes"/>
    <property type="match status" value="1"/>
</dbReference>
<keyword evidence="15" id="KW-1133">Transmembrane helix</keyword>
<dbReference type="InterPro" id="IPR038135">
    <property type="entry name" value="Methylthiotransferase_N_sf"/>
</dbReference>
<dbReference type="PANTHER" id="PTHR11918">
    <property type="entry name" value="RADICAL SAM PROTEINS"/>
    <property type="match status" value="1"/>
</dbReference>
<dbReference type="EC" id="2.8.4.5" evidence="4"/>
<comment type="similarity">
    <text evidence="3">Belongs to the methylthiotransferase family. CDKAL1 subfamily.</text>
</comment>
<comment type="cofactor">
    <cofactor evidence="1">
        <name>[4Fe-4S] cluster</name>
        <dbReference type="ChEBI" id="CHEBI:49883"/>
    </cofactor>
</comment>
<dbReference type="Gene3D" id="3.80.30.20">
    <property type="entry name" value="tm_1862 like domain"/>
    <property type="match status" value="1"/>
</dbReference>
<evidence type="ECO:0000256" key="11">
    <source>
        <dbReference type="ARBA" id="ARBA00023004"/>
    </source>
</evidence>
<evidence type="ECO:0000313" key="19">
    <source>
        <dbReference type="EMBL" id="KAJ3216981.1"/>
    </source>
</evidence>
<accession>A0AAD5XXG0</accession>
<dbReference type="PANTHER" id="PTHR11918:SF45">
    <property type="entry name" value="THREONYLCARBAMOYLADENOSINE TRNA METHYLTHIOTRANSFERASE"/>
    <property type="match status" value="1"/>
</dbReference>
<keyword evidence="12" id="KW-0411">Iron-sulfur</keyword>
<evidence type="ECO:0000256" key="9">
    <source>
        <dbReference type="ARBA" id="ARBA00022694"/>
    </source>
</evidence>
<feature type="transmembrane region" description="Helical" evidence="15">
    <location>
        <begin position="655"/>
        <end position="674"/>
    </location>
</feature>
<evidence type="ECO:0000256" key="2">
    <source>
        <dbReference type="ARBA" id="ARBA00002399"/>
    </source>
</evidence>
<dbReference type="Gene3D" id="3.40.50.12160">
    <property type="entry name" value="Methylthiotransferase, N-terminal domain"/>
    <property type="match status" value="1"/>
</dbReference>
<dbReference type="InterPro" id="IPR007197">
    <property type="entry name" value="rSAM"/>
</dbReference>
<gene>
    <name evidence="19" type="ORF">HK099_005658</name>
</gene>
<dbReference type="PROSITE" id="PS51918">
    <property type="entry name" value="RADICAL_SAM"/>
    <property type="match status" value="1"/>
</dbReference>
<feature type="transmembrane region" description="Helical" evidence="15">
    <location>
        <begin position="599"/>
        <end position="617"/>
    </location>
</feature>
<dbReference type="NCBIfam" id="TIGR01578">
    <property type="entry name" value="MiaB-like-B"/>
    <property type="match status" value="1"/>
</dbReference>
<dbReference type="Proteomes" id="UP001211065">
    <property type="component" value="Unassembled WGS sequence"/>
</dbReference>
<dbReference type="SMART" id="SM00729">
    <property type="entry name" value="Elp3"/>
    <property type="match status" value="1"/>
</dbReference>
<feature type="transmembrane region" description="Helical" evidence="15">
    <location>
        <begin position="566"/>
        <end position="583"/>
    </location>
</feature>
<dbReference type="FunFam" id="3.80.30.20:FF:000002">
    <property type="entry name" value="threonylcarbamoyladenosine tRNA methylthiotransferase isoform X2"/>
    <property type="match status" value="1"/>
</dbReference>
<name>A0AAD5XXG0_9FUNG</name>
<proteinExistence type="inferred from homology"/>
<dbReference type="InterPro" id="IPR006638">
    <property type="entry name" value="Elp3/MiaA/NifB-like_rSAM"/>
</dbReference>